<name>A0A4P9X982_9FUNG</name>
<sequence length="210" mass="23318">MGRRTPRQQRSPPPSLPLDLQAITPFPKVIVFDLDYTLWARHIDCSYGPPFTWDKAYGTARDARGEPLRLFPDVPAILTALAQRTDTVVAAASRTTTPAWARAILPVIQVPVAGDAAARVAADGASHVPLDRFFSPVREIYPTSKLRHFAAIQAQTGADYRDMLFFDDEFDNIRTIRGLGVTCVYIEEDGMTWRAMREGLDEWAAARAAS</sequence>
<keyword evidence="2" id="KW-1185">Reference proteome</keyword>
<organism evidence="1 2">
    <name type="scientific">Caulochytrium protostelioides</name>
    <dbReference type="NCBI Taxonomy" id="1555241"/>
    <lineage>
        <taxon>Eukaryota</taxon>
        <taxon>Fungi</taxon>
        <taxon>Fungi incertae sedis</taxon>
        <taxon>Chytridiomycota</taxon>
        <taxon>Chytridiomycota incertae sedis</taxon>
        <taxon>Chytridiomycetes</taxon>
        <taxon>Caulochytriales</taxon>
        <taxon>Caulochytriaceae</taxon>
        <taxon>Caulochytrium</taxon>
    </lineage>
</organism>
<dbReference type="NCBIfam" id="TIGR01685">
    <property type="entry name" value="MDP-1"/>
    <property type="match status" value="1"/>
</dbReference>
<dbReference type="SFLD" id="SFLDG01131">
    <property type="entry name" value="C1.5.2:_MDP_Like"/>
    <property type="match status" value="1"/>
</dbReference>
<dbReference type="Pfam" id="PF12689">
    <property type="entry name" value="Acid_PPase"/>
    <property type="match status" value="1"/>
</dbReference>
<proteinExistence type="predicted"/>
<dbReference type="EMBL" id="ML014159">
    <property type="protein sequence ID" value="RKP01856.1"/>
    <property type="molecule type" value="Genomic_DNA"/>
</dbReference>
<dbReference type="STRING" id="1555241.A0A4P9X982"/>
<reference evidence="2" key="1">
    <citation type="journal article" date="2018" name="Nat. Microbiol.">
        <title>Leveraging single-cell genomics to expand the fungal tree of life.</title>
        <authorList>
            <person name="Ahrendt S.R."/>
            <person name="Quandt C.A."/>
            <person name="Ciobanu D."/>
            <person name="Clum A."/>
            <person name="Salamov A."/>
            <person name="Andreopoulos B."/>
            <person name="Cheng J.F."/>
            <person name="Woyke T."/>
            <person name="Pelin A."/>
            <person name="Henrissat B."/>
            <person name="Reynolds N.K."/>
            <person name="Benny G.L."/>
            <person name="Smith M.E."/>
            <person name="James T.Y."/>
            <person name="Grigoriev I.V."/>
        </authorList>
    </citation>
    <scope>NUCLEOTIDE SEQUENCE [LARGE SCALE GENOMIC DNA]</scope>
    <source>
        <strain evidence="2">ATCC 52028</strain>
    </source>
</reference>
<dbReference type="Gene3D" id="3.40.50.1000">
    <property type="entry name" value="HAD superfamily/HAD-like"/>
    <property type="match status" value="1"/>
</dbReference>
<accession>A0A4P9X982</accession>
<dbReference type="GO" id="GO:0003993">
    <property type="term" value="F:acid phosphatase activity"/>
    <property type="evidence" value="ECO:0007669"/>
    <property type="project" value="TreeGrafter"/>
</dbReference>
<dbReference type="InterPro" id="IPR023214">
    <property type="entry name" value="HAD_sf"/>
</dbReference>
<evidence type="ECO:0008006" key="3">
    <source>
        <dbReference type="Google" id="ProtNLM"/>
    </source>
</evidence>
<dbReference type="AlphaFoldDB" id="A0A4P9X982"/>
<gene>
    <name evidence="1" type="ORF">CXG81DRAFT_25488</name>
</gene>
<dbReference type="PANTHER" id="PTHR17901">
    <property type="entry name" value="MAGNESIUM-DEPENDENT PHOSPHATASE 1 MDP1"/>
    <property type="match status" value="1"/>
</dbReference>
<dbReference type="InterPro" id="IPR036412">
    <property type="entry name" value="HAD-like_sf"/>
</dbReference>
<dbReference type="PANTHER" id="PTHR17901:SF14">
    <property type="entry name" value="MAGNESIUM-DEPENDENT PHOSPHATASE 1"/>
    <property type="match status" value="1"/>
</dbReference>
<dbReference type="OrthoDB" id="2865258at2759"/>
<dbReference type="Proteomes" id="UP000274922">
    <property type="component" value="Unassembled WGS sequence"/>
</dbReference>
<dbReference type="InterPro" id="IPR010033">
    <property type="entry name" value="HAD_SF_ppase_IIIC"/>
</dbReference>
<evidence type="ECO:0000313" key="2">
    <source>
        <dbReference type="Proteomes" id="UP000274922"/>
    </source>
</evidence>
<dbReference type="InterPro" id="IPR010036">
    <property type="entry name" value="MDP_1_eu_arc"/>
</dbReference>
<protein>
    <recommendedName>
        <fullName evidence="3">Magnesium-dependent phosphatase-1</fullName>
    </recommendedName>
</protein>
<evidence type="ECO:0000313" key="1">
    <source>
        <dbReference type="EMBL" id="RKP01856.1"/>
    </source>
</evidence>
<dbReference type="NCBIfam" id="TIGR01681">
    <property type="entry name" value="HAD-SF-IIIC"/>
    <property type="match status" value="1"/>
</dbReference>
<dbReference type="SFLD" id="SFLDS00003">
    <property type="entry name" value="Haloacid_Dehalogenase"/>
    <property type="match status" value="1"/>
</dbReference>
<dbReference type="SUPFAM" id="SSF56784">
    <property type="entry name" value="HAD-like"/>
    <property type="match status" value="1"/>
</dbReference>
<dbReference type="SFLD" id="SFLDG01129">
    <property type="entry name" value="C1.5:_HAD__Beta-PGM__Phosphata"/>
    <property type="match status" value="1"/>
</dbReference>